<accession>A0A165D7G8</accession>
<feature type="compositionally biased region" description="Basic and acidic residues" evidence="1">
    <location>
        <begin position="108"/>
        <end position="118"/>
    </location>
</feature>
<dbReference type="InParanoid" id="A0A165D7G8"/>
<dbReference type="GeneID" id="63818926"/>
<feature type="compositionally biased region" description="Polar residues" evidence="1">
    <location>
        <begin position="76"/>
        <end position="86"/>
    </location>
</feature>
<keyword evidence="3" id="KW-1185">Reference proteome</keyword>
<reference evidence="2 3" key="1">
    <citation type="journal article" date="2016" name="Mol. Biol. Evol.">
        <title>Comparative Genomics of Early-Diverging Mushroom-Forming Fungi Provides Insights into the Origins of Lignocellulose Decay Capabilities.</title>
        <authorList>
            <person name="Nagy L.G."/>
            <person name="Riley R."/>
            <person name="Tritt A."/>
            <person name="Adam C."/>
            <person name="Daum C."/>
            <person name="Floudas D."/>
            <person name="Sun H."/>
            <person name="Yadav J.S."/>
            <person name="Pangilinan J."/>
            <person name="Larsson K.H."/>
            <person name="Matsuura K."/>
            <person name="Barry K."/>
            <person name="Labutti K."/>
            <person name="Kuo R."/>
            <person name="Ohm R.A."/>
            <person name="Bhattacharya S.S."/>
            <person name="Shirouzu T."/>
            <person name="Yoshinaga Y."/>
            <person name="Martin F.M."/>
            <person name="Grigoriev I.V."/>
            <person name="Hibbett D.S."/>
        </authorList>
    </citation>
    <scope>NUCLEOTIDE SEQUENCE [LARGE SCALE GENOMIC DNA]</scope>
    <source>
        <strain evidence="2 3">93-53</strain>
    </source>
</reference>
<feature type="region of interest" description="Disordered" evidence="1">
    <location>
        <begin position="59"/>
        <end position="118"/>
    </location>
</feature>
<gene>
    <name evidence="2" type="ORF">LAESUDRAFT_302553</name>
</gene>
<evidence type="ECO:0000313" key="3">
    <source>
        <dbReference type="Proteomes" id="UP000076871"/>
    </source>
</evidence>
<dbReference type="Proteomes" id="UP000076871">
    <property type="component" value="Unassembled WGS sequence"/>
</dbReference>
<proteinExistence type="predicted"/>
<protein>
    <submittedName>
        <fullName evidence="2">Uncharacterized protein</fullName>
    </submittedName>
</protein>
<name>A0A165D7G8_9APHY</name>
<sequence>MSHISFQRTPWPRATTPFRCLDKRSDRPHQHQAGQTVLALKATAALNWLGSMKEAIAKRASHTPTAADSGHEKSTGHVQATPTPICSGSHHPLRLPSASPLHLPSRTRSQDDNTSDKRRYLSTSIRHELAARNSSSISDTAAKQENRDVGLSITTRPFDNSEAAAGKILGEADEAKGNTLNQLLGAMGE</sequence>
<dbReference type="EMBL" id="KV427637">
    <property type="protein sequence ID" value="KZT04278.1"/>
    <property type="molecule type" value="Genomic_DNA"/>
</dbReference>
<evidence type="ECO:0000256" key="1">
    <source>
        <dbReference type="SAM" id="MobiDB-lite"/>
    </source>
</evidence>
<dbReference type="RefSeq" id="XP_040762018.1">
    <property type="nucleotide sequence ID" value="XM_040901895.1"/>
</dbReference>
<evidence type="ECO:0000313" key="2">
    <source>
        <dbReference type="EMBL" id="KZT04278.1"/>
    </source>
</evidence>
<dbReference type="AlphaFoldDB" id="A0A165D7G8"/>
<organism evidence="2 3">
    <name type="scientific">Laetiporus sulphureus 93-53</name>
    <dbReference type="NCBI Taxonomy" id="1314785"/>
    <lineage>
        <taxon>Eukaryota</taxon>
        <taxon>Fungi</taxon>
        <taxon>Dikarya</taxon>
        <taxon>Basidiomycota</taxon>
        <taxon>Agaricomycotina</taxon>
        <taxon>Agaricomycetes</taxon>
        <taxon>Polyporales</taxon>
        <taxon>Laetiporus</taxon>
    </lineage>
</organism>